<dbReference type="Proteomes" id="UP001311915">
    <property type="component" value="Unassembled WGS sequence"/>
</dbReference>
<evidence type="ECO:0000256" key="1">
    <source>
        <dbReference type="SAM" id="Phobius"/>
    </source>
</evidence>
<accession>A0AAV9MAP2</accession>
<dbReference type="PANTHER" id="PTHR31170:SF25">
    <property type="entry name" value="BNAA09G04570D PROTEIN"/>
    <property type="match status" value="1"/>
</dbReference>
<sequence>MQMVPLLMKEENKESYEPKVVSFGPYHHEDEKLKFVEDFKPTAVQMFIGDDRNEVECMAAILGEIEYARSCYLEEFTCRYTDIQFAQIMLRDACLILNYFGPTDIDNSIRRDMYLLENQIPFRILEILFGLKYITPRQSFIKEMELYSFRMFFNDDKIGTIDYDDEQGANDDLGKKPLHLLEIFRRVIVTGRDHIDPSHDCCNINVNYMLSCLKKNGHKFCCKDDENEYRHGLYVFRSVTDLKSKGIYSKASEIKSLKGVRFNPTRFCRSAELKLPVLYVDMYTKVIFKNMIAYEFSPYAYIIHKSVTGYVSFMKLLVITKEDVKEMRENKIIINSLGSDDDVVQVYKDLNTYDAEHISDFLTDKMNIEKHYHSKMMTWIAEFRTTYFNNPWSILALVAFLFILCLDIAQTYYAANPPNNGGDAN</sequence>
<organism evidence="2 3">
    <name type="scientific">Solanum pinnatisectum</name>
    <name type="common">tansyleaf nightshade</name>
    <dbReference type="NCBI Taxonomy" id="50273"/>
    <lineage>
        <taxon>Eukaryota</taxon>
        <taxon>Viridiplantae</taxon>
        <taxon>Streptophyta</taxon>
        <taxon>Embryophyta</taxon>
        <taxon>Tracheophyta</taxon>
        <taxon>Spermatophyta</taxon>
        <taxon>Magnoliopsida</taxon>
        <taxon>eudicotyledons</taxon>
        <taxon>Gunneridae</taxon>
        <taxon>Pentapetalae</taxon>
        <taxon>asterids</taxon>
        <taxon>lamiids</taxon>
        <taxon>Solanales</taxon>
        <taxon>Solanaceae</taxon>
        <taxon>Solanoideae</taxon>
        <taxon>Solaneae</taxon>
        <taxon>Solanum</taxon>
    </lineage>
</organism>
<dbReference type="Pfam" id="PF03140">
    <property type="entry name" value="DUF247"/>
    <property type="match status" value="1"/>
</dbReference>
<keyword evidence="1" id="KW-0812">Transmembrane</keyword>
<dbReference type="PANTHER" id="PTHR31170">
    <property type="entry name" value="BNAC04G53230D PROTEIN"/>
    <property type="match status" value="1"/>
</dbReference>
<proteinExistence type="predicted"/>
<dbReference type="EMBL" id="JAWPEI010000002">
    <property type="protein sequence ID" value="KAK4734100.1"/>
    <property type="molecule type" value="Genomic_DNA"/>
</dbReference>
<comment type="caution">
    <text evidence="2">The sequence shown here is derived from an EMBL/GenBank/DDBJ whole genome shotgun (WGS) entry which is preliminary data.</text>
</comment>
<feature type="transmembrane region" description="Helical" evidence="1">
    <location>
        <begin position="394"/>
        <end position="415"/>
    </location>
</feature>
<reference evidence="2 3" key="1">
    <citation type="submission" date="2023-10" db="EMBL/GenBank/DDBJ databases">
        <title>Genome-Wide Identification Analysis in wild type Solanum Pinnatisectum Reveals Some Genes Defensing Phytophthora Infestans.</title>
        <authorList>
            <person name="Sun C."/>
        </authorList>
    </citation>
    <scope>NUCLEOTIDE SEQUENCE [LARGE SCALE GENOMIC DNA]</scope>
    <source>
        <strain evidence="2">LQN</strain>
        <tissue evidence="2">Leaf</tissue>
    </source>
</reference>
<keyword evidence="3" id="KW-1185">Reference proteome</keyword>
<evidence type="ECO:0000313" key="3">
    <source>
        <dbReference type="Proteomes" id="UP001311915"/>
    </source>
</evidence>
<dbReference type="InterPro" id="IPR004158">
    <property type="entry name" value="DUF247_pln"/>
</dbReference>
<keyword evidence="1" id="KW-1133">Transmembrane helix</keyword>
<name>A0AAV9MAP2_9SOLN</name>
<dbReference type="AlphaFoldDB" id="A0AAV9MAP2"/>
<keyword evidence="1" id="KW-0472">Membrane</keyword>
<gene>
    <name evidence="2" type="ORF">R3W88_008361</name>
</gene>
<protein>
    <submittedName>
        <fullName evidence="2">Uncharacterized protein</fullName>
    </submittedName>
</protein>
<evidence type="ECO:0000313" key="2">
    <source>
        <dbReference type="EMBL" id="KAK4734100.1"/>
    </source>
</evidence>